<accession>A0ABQ1J3V4</accession>
<comment type="caution">
    <text evidence="1">The sequence shown here is derived from an EMBL/GenBank/DDBJ whole genome shotgun (WGS) entry which is preliminary data.</text>
</comment>
<evidence type="ECO:0000313" key="2">
    <source>
        <dbReference type="Proteomes" id="UP000628854"/>
    </source>
</evidence>
<dbReference type="PROSITE" id="PS51257">
    <property type="entry name" value="PROKAR_LIPOPROTEIN"/>
    <property type="match status" value="1"/>
</dbReference>
<gene>
    <name evidence="1" type="ORF">GCM10011503_03210</name>
</gene>
<keyword evidence="2" id="KW-1185">Reference proteome</keyword>
<proteinExistence type="predicted"/>
<organism evidence="1 2">
    <name type="scientific">Henriciella pelagia</name>
    <dbReference type="NCBI Taxonomy" id="1977912"/>
    <lineage>
        <taxon>Bacteria</taxon>
        <taxon>Pseudomonadati</taxon>
        <taxon>Pseudomonadota</taxon>
        <taxon>Alphaproteobacteria</taxon>
        <taxon>Hyphomonadales</taxon>
        <taxon>Hyphomonadaceae</taxon>
        <taxon>Henriciella</taxon>
    </lineage>
</organism>
<evidence type="ECO:0000313" key="1">
    <source>
        <dbReference type="EMBL" id="GGB58173.1"/>
    </source>
</evidence>
<name>A0ABQ1J3V4_9PROT</name>
<dbReference type="EMBL" id="BMKF01000001">
    <property type="protein sequence ID" value="GGB58173.1"/>
    <property type="molecule type" value="Genomic_DNA"/>
</dbReference>
<sequence length="65" mass="7177">MQADKVGFRNVERVQVSLPAPHILVGCDMQGALAAFSRWSECGVQRLDRLGDIILYGKEGCPARF</sequence>
<protein>
    <submittedName>
        <fullName evidence="1">Uncharacterized protein</fullName>
    </submittedName>
</protein>
<dbReference type="Proteomes" id="UP000628854">
    <property type="component" value="Unassembled WGS sequence"/>
</dbReference>
<reference evidence="2" key="1">
    <citation type="journal article" date="2019" name="Int. J. Syst. Evol. Microbiol.">
        <title>The Global Catalogue of Microorganisms (GCM) 10K type strain sequencing project: providing services to taxonomists for standard genome sequencing and annotation.</title>
        <authorList>
            <consortium name="The Broad Institute Genomics Platform"/>
            <consortium name="The Broad Institute Genome Sequencing Center for Infectious Disease"/>
            <person name="Wu L."/>
            <person name="Ma J."/>
        </authorList>
    </citation>
    <scope>NUCLEOTIDE SEQUENCE [LARGE SCALE GENOMIC DNA]</scope>
    <source>
        <strain evidence="2">CGMCC 1.15928</strain>
    </source>
</reference>